<sequence length="80" mass="8780">MVKHLAKTDVAELLRVAFRTVDDITLGIRDGSAIWWSCTCDVLPCSASSRTILGLLGCGMLPIFGGPASLWRVQRHRIRA</sequence>
<evidence type="ECO:0000256" key="1">
    <source>
        <dbReference type="SAM" id="Phobius"/>
    </source>
</evidence>
<keyword evidence="1" id="KW-0472">Membrane</keyword>
<protein>
    <submittedName>
        <fullName evidence="2">Uncharacterized protein</fullName>
    </submittedName>
</protein>
<evidence type="ECO:0000313" key="3">
    <source>
        <dbReference type="Proteomes" id="UP001201873"/>
    </source>
</evidence>
<name>A0ABT0K4U3_9ACTN</name>
<keyword evidence="3" id="KW-1185">Reference proteome</keyword>
<comment type="caution">
    <text evidence="2">The sequence shown here is derived from an EMBL/GenBank/DDBJ whole genome shotgun (WGS) entry which is preliminary data.</text>
</comment>
<dbReference type="Proteomes" id="UP001201873">
    <property type="component" value="Unassembled WGS sequence"/>
</dbReference>
<organism evidence="2 3">
    <name type="scientific">Frankia umida</name>
    <dbReference type="NCBI Taxonomy" id="573489"/>
    <lineage>
        <taxon>Bacteria</taxon>
        <taxon>Bacillati</taxon>
        <taxon>Actinomycetota</taxon>
        <taxon>Actinomycetes</taxon>
        <taxon>Frankiales</taxon>
        <taxon>Frankiaceae</taxon>
        <taxon>Frankia</taxon>
    </lineage>
</organism>
<accession>A0ABT0K4U3</accession>
<reference evidence="2 3" key="1">
    <citation type="submission" date="2022-04" db="EMBL/GenBank/DDBJ databases">
        <title>Genome diversity in the genus Frankia.</title>
        <authorList>
            <person name="Carlos-Shanley C."/>
            <person name="Hahn D."/>
        </authorList>
    </citation>
    <scope>NUCLEOTIDE SEQUENCE [LARGE SCALE GENOMIC DNA]</scope>
    <source>
        <strain evidence="2 3">Ag45/Mut15</strain>
    </source>
</reference>
<evidence type="ECO:0000313" key="2">
    <source>
        <dbReference type="EMBL" id="MCK9878831.1"/>
    </source>
</evidence>
<gene>
    <name evidence="2" type="ORF">MXD59_24225</name>
</gene>
<keyword evidence="1" id="KW-0812">Transmembrane</keyword>
<proteinExistence type="predicted"/>
<keyword evidence="1" id="KW-1133">Transmembrane helix</keyword>
<dbReference type="EMBL" id="JALKFT010000046">
    <property type="protein sequence ID" value="MCK9878831.1"/>
    <property type="molecule type" value="Genomic_DNA"/>
</dbReference>
<feature type="transmembrane region" description="Helical" evidence="1">
    <location>
        <begin position="52"/>
        <end position="71"/>
    </location>
</feature>